<evidence type="ECO:0000259" key="1">
    <source>
        <dbReference type="Pfam" id="PF13946"/>
    </source>
</evidence>
<sequence>MSSWTLTIADPRKLLDAATVSLIDTDVAFVLGYLDRFLDWQGTLDVQVNIKTYADLKSELGWDIDGIFAATEMGWYARDGKLFKSNLVEMAGGADPNGTAPDAGFTIYLGKDGTMRSYGTPVWLDPDPAFHAGPSVPAGGHDLVSIALHEMLHTLAFDQADFATGTLGSKVTFLDGAYWFSGEATVALLGGPLPFDASGHIISSRTPHYGVSGVNSDWGNYDQNRWDIGRIELAVLQDLGFDVQLPPDGLPYADLDDKAPRLAGTAGDDLLYGDYQANELRGGTGNDLLEGGAGNDTLDGGTGLDTALYAGAAAGFDVRQHSGVTTVIDKAGAEGRDLLAGIERIQFDDSARAFDTAGTAGMAYRIYQAAFDRAPDHAGLGYWIDRMDHGATLDELATNFILSTEFRDLYGADLAAGAYITQLYDNVLHRAPDSTGYDFWLSALIGNGNGNDTLATRAGILARFSESPENVGQVAEAIGAGIAYLPWGA</sequence>
<dbReference type="InterPro" id="IPR001343">
    <property type="entry name" value="Hemolysn_Ca-bd"/>
</dbReference>
<reference evidence="2 3" key="1">
    <citation type="submission" date="2019-02" db="EMBL/GenBank/DDBJ databases">
        <title>Draft Genome Sequences of Six Type Strains of the Genus Massilia.</title>
        <authorList>
            <person name="Miess H."/>
            <person name="Frediansyhah A."/>
            <person name="Gross H."/>
        </authorList>
    </citation>
    <scope>NUCLEOTIDE SEQUENCE [LARGE SCALE GENOMIC DNA]</scope>
    <source>
        <strain evidence="2 3">DSM 17473</strain>
    </source>
</reference>
<dbReference type="SUPFAM" id="SSF51120">
    <property type="entry name" value="beta-Roll"/>
    <property type="match status" value="1"/>
</dbReference>
<dbReference type="Pfam" id="PF13946">
    <property type="entry name" value="DUF4214"/>
    <property type="match status" value="1"/>
</dbReference>
<dbReference type="GO" id="GO:0005509">
    <property type="term" value="F:calcium ion binding"/>
    <property type="evidence" value="ECO:0007669"/>
    <property type="project" value="InterPro"/>
</dbReference>
<dbReference type="InterPro" id="IPR018511">
    <property type="entry name" value="Hemolysin-typ_Ca-bd_CS"/>
</dbReference>
<dbReference type="InterPro" id="IPR011049">
    <property type="entry name" value="Serralysin-like_metalloprot_C"/>
</dbReference>
<organism evidence="2 3">
    <name type="scientific">Pseudoduganella lutea</name>
    <dbReference type="NCBI Taxonomy" id="321985"/>
    <lineage>
        <taxon>Bacteria</taxon>
        <taxon>Pseudomonadati</taxon>
        <taxon>Pseudomonadota</taxon>
        <taxon>Betaproteobacteria</taxon>
        <taxon>Burkholderiales</taxon>
        <taxon>Oxalobacteraceae</taxon>
        <taxon>Telluria group</taxon>
        <taxon>Pseudoduganella</taxon>
    </lineage>
</organism>
<dbReference type="Gene3D" id="1.10.3130.20">
    <property type="entry name" value="Phycobilisome linker domain"/>
    <property type="match status" value="1"/>
</dbReference>
<dbReference type="RefSeq" id="WP_130187439.1">
    <property type="nucleotide sequence ID" value="NZ_CP035913.1"/>
</dbReference>
<keyword evidence="3" id="KW-1185">Reference proteome</keyword>
<dbReference type="Pfam" id="PF00353">
    <property type="entry name" value="HemolysinCabind"/>
    <property type="match status" value="1"/>
</dbReference>
<name>A0A4P6KYM4_9BURK</name>
<dbReference type="OrthoDB" id="480426at2"/>
<dbReference type="InterPro" id="IPR025282">
    <property type="entry name" value="DUF4214"/>
</dbReference>
<dbReference type="PRINTS" id="PR00313">
    <property type="entry name" value="CABNDNGRPT"/>
</dbReference>
<gene>
    <name evidence="2" type="ORF">EWM63_16060</name>
</gene>
<accession>A0A4P6KYM4</accession>
<protein>
    <submittedName>
        <fullName evidence="2">DUF4214 domain-containing protein</fullName>
    </submittedName>
</protein>
<dbReference type="Proteomes" id="UP000290637">
    <property type="component" value="Chromosome"/>
</dbReference>
<dbReference type="KEGG" id="plue:EWM63_16060"/>
<dbReference type="PROSITE" id="PS00330">
    <property type="entry name" value="HEMOLYSIN_CALCIUM"/>
    <property type="match status" value="1"/>
</dbReference>
<proteinExistence type="predicted"/>
<evidence type="ECO:0000313" key="2">
    <source>
        <dbReference type="EMBL" id="QBE64319.1"/>
    </source>
</evidence>
<dbReference type="Gene3D" id="2.150.10.10">
    <property type="entry name" value="Serralysin-like metalloprotease, C-terminal"/>
    <property type="match status" value="1"/>
</dbReference>
<dbReference type="EMBL" id="CP035913">
    <property type="protein sequence ID" value="QBE64319.1"/>
    <property type="molecule type" value="Genomic_DNA"/>
</dbReference>
<dbReference type="AlphaFoldDB" id="A0A4P6KYM4"/>
<evidence type="ECO:0000313" key="3">
    <source>
        <dbReference type="Proteomes" id="UP000290637"/>
    </source>
</evidence>
<feature type="domain" description="DUF4214" evidence="1">
    <location>
        <begin position="397"/>
        <end position="473"/>
    </location>
</feature>
<dbReference type="InterPro" id="IPR038255">
    <property type="entry name" value="PBS_linker_sf"/>
</dbReference>